<reference evidence="1" key="1">
    <citation type="submission" date="2022-06" db="EMBL/GenBank/DDBJ databases">
        <title>Isolation, identification and characterization of iprodione-degrading strains in Lhasa, Tibet.</title>
        <authorList>
            <person name="Pan H."/>
        </authorList>
    </citation>
    <scope>NUCLEOTIDE SEQUENCE</scope>
    <source>
        <strain evidence="1">Y-23</strain>
    </source>
</reference>
<dbReference type="Proteomes" id="UP001056716">
    <property type="component" value="Chromosome"/>
</dbReference>
<dbReference type="RefSeq" id="WP_252218738.1">
    <property type="nucleotide sequence ID" value="NZ_CP098732.1"/>
</dbReference>
<organism evidence="1 2">
    <name type="scientific">Acinetobacter tibetensis</name>
    <dbReference type="NCBI Taxonomy" id="2943497"/>
    <lineage>
        <taxon>Bacteria</taxon>
        <taxon>Pseudomonadati</taxon>
        <taxon>Pseudomonadota</taxon>
        <taxon>Gammaproteobacteria</taxon>
        <taxon>Moraxellales</taxon>
        <taxon>Moraxellaceae</taxon>
        <taxon>Acinetobacter</taxon>
    </lineage>
</organism>
<name>A0AAE9RYY8_9GAMM</name>
<accession>A0AAE9RYY8</accession>
<keyword evidence="2" id="KW-1185">Reference proteome</keyword>
<sequence length="254" mass="29856">MKIGVCKLCDKAKELKNSHVVGRAVFRKALKGANYGLRFDKKYKKVVKDQDQWATYMLCGDCEYKLNTRYEEYSLGVLRNKIKSVKHKKRNNYFEIQGAHQTKLILYLLSILWRGVESDHTIFEKLKIFDASPLVKQLLKDCLYNEKLYRSDFFNIRISKLVNPIESLQIDDLDFISDFSCKIDENNRVRFLIIFEGYSFEIFFLTDTSQPVSGLGVLKKNKRILKMPYIDVFSIPEFRKSLIEMLNTVNKDNL</sequence>
<dbReference type="AlphaFoldDB" id="A0AAE9RYY8"/>
<dbReference type="KEGG" id="atz:M5E07_09430"/>
<dbReference type="EMBL" id="CP098732">
    <property type="protein sequence ID" value="USE82042.1"/>
    <property type="molecule type" value="Genomic_DNA"/>
</dbReference>
<evidence type="ECO:0000313" key="1">
    <source>
        <dbReference type="EMBL" id="USE82042.1"/>
    </source>
</evidence>
<gene>
    <name evidence="1" type="ORF">M5E07_09430</name>
</gene>
<proteinExistence type="predicted"/>
<protein>
    <submittedName>
        <fullName evidence="1">Uncharacterized protein</fullName>
    </submittedName>
</protein>
<evidence type="ECO:0000313" key="2">
    <source>
        <dbReference type="Proteomes" id="UP001056716"/>
    </source>
</evidence>